<evidence type="ECO:0000256" key="4">
    <source>
        <dbReference type="ARBA" id="ARBA00022448"/>
    </source>
</evidence>
<dbReference type="AlphaFoldDB" id="A0A0C1V657"/>
<dbReference type="PROSITE" id="PS50857">
    <property type="entry name" value="COX2_CUA"/>
    <property type="match status" value="1"/>
</dbReference>
<comment type="similarity">
    <text evidence="2 12">Belongs to the cytochrome c oxidase subunit 2 family.</text>
</comment>
<dbReference type="RefSeq" id="WP_039719734.1">
    <property type="nucleotide sequence ID" value="NZ_AWXV01000004.1"/>
</dbReference>
<dbReference type="NCBIfam" id="TIGR01433">
    <property type="entry name" value="CyoA"/>
    <property type="match status" value="1"/>
</dbReference>
<dbReference type="InterPro" id="IPR011759">
    <property type="entry name" value="Cyt_c_oxidase_su2_TM_dom"/>
</dbReference>
<evidence type="ECO:0000256" key="9">
    <source>
        <dbReference type="ARBA" id="ARBA00023136"/>
    </source>
</evidence>
<keyword evidence="8 13" id="KW-1133">Transmembrane helix</keyword>
<dbReference type="PROSITE" id="PS50999">
    <property type="entry name" value="COX2_TM"/>
    <property type="match status" value="1"/>
</dbReference>
<protein>
    <recommendedName>
        <fullName evidence="12">Ubiquinol oxidase subunit 2</fullName>
    </recommendedName>
</protein>
<keyword evidence="12" id="KW-1003">Cell membrane</keyword>
<evidence type="ECO:0000256" key="8">
    <source>
        <dbReference type="ARBA" id="ARBA00022989"/>
    </source>
</evidence>
<feature type="domain" description="Cytochrome oxidase subunit II copper A binding" evidence="14">
    <location>
        <begin position="126"/>
        <end position="238"/>
    </location>
</feature>
<feature type="transmembrane region" description="Helical" evidence="13">
    <location>
        <begin position="90"/>
        <end position="110"/>
    </location>
</feature>
<evidence type="ECO:0000256" key="5">
    <source>
        <dbReference type="ARBA" id="ARBA00022660"/>
    </source>
</evidence>
<dbReference type="EMBL" id="AWXV01000004">
    <property type="protein sequence ID" value="KIE63914.1"/>
    <property type="molecule type" value="Genomic_DNA"/>
</dbReference>
<keyword evidence="10" id="KW-0449">Lipoprotein</keyword>
<dbReference type="Pfam" id="PF06481">
    <property type="entry name" value="COX_ARM"/>
    <property type="match status" value="1"/>
</dbReference>
<evidence type="ECO:0000313" key="17">
    <source>
        <dbReference type="Proteomes" id="UP000054529"/>
    </source>
</evidence>
<dbReference type="InterPro" id="IPR045187">
    <property type="entry name" value="CcO_II"/>
</dbReference>
<dbReference type="GO" id="GO:0004129">
    <property type="term" value="F:cytochrome-c oxidase activity"/>
    <property type="evidence" value="ECO:0007669"/>
    <property type="project" value="UniProtKB-UniRule"/>
</dbReference>
<keyword evidence="12" id="KW-0560">Oxidoreductase</keyword>
<dbReference type="GO" id="GO:0005507">
    <property type="term" value="F:copper ion binding"/>
    <property type="evidence" value="ECO:0007669"/>
    <property type="project" value="InterPro"/>
</dbReference>
<evidence type="ECO:0000256" key="2">
    <source>
        <dbReference type="ARBA" id="ARBA00007866"/>
    </source>
</evidence>
<keyword evidence="4 12" id="KW-0813">Transport</keyword>
<comment type="function">
    <text evidence="11">Cytochrome bo(3) ubiquinol terminal oxidase is the component of the aerobic respiratory chain of E.coli that predominates when cells are grown at high aeration. Has proton pump activity across the membrane in addition to electron transfer, pumping 2 protons/electron.</text>
</comment>
<dbReference type="SUPFAM" id="SSF81464">
    <property type="entry name" value="Cytochrome c oxidase subunit II-like, transmembrane region"/>
    <property type="match status" value="1"/>
</dbReference>
<dbReference type="InterPro" id="IPR036257">
    <property type="entry name" value="Cyt_c_oxidase_su2_TM_sf"/>
</dbReference>
<comment type="subcellular location">
    <subcellularLocation>
        <location evidence="12">Cell membrane</location>
    </subcellularLocation>
    <subcellularLocation>
        <location evidence="1">Membrane</location>
        <topology evidence="1">Multi-pass membrane protein</topology>
    </subcellularLocation>
</comment>
<dbReference type="GO" id="GO:0042773">
    <property type="term" value="P:ATP synthesis coupled electron transport"/>
    <property type="evidence" value="ECO:0007669"/>
    <property type="project" value="TreeGrafter"/>
</dbReference>
<comment type="subunit">
    <text evidence="3">Heterooctamer of two A chains, two B chains, two C chains and two D chains.</text>
</comment>
<dbReference type="GO" id="GO:0009486">
    <property type="term" value="F:cytochrome bo3 ubiquinol oxidase activity"/>
    <property type="evidence" value="ECO:0007669"/>
    <property type="project" value="InterPro"/>
</dbReference>
<dbReference type="Proteomes" id="UP000054529">
    <property type="component" value="Unassembled WGS sequence"/>
</dbReference>
<evidence type="ECO:0000256" key="1">
    <source>
        <dbReference type="ARBA" id="ARBA00004141"/>
    </source>
</evidence>
<dbReference type="HOGENOM" id="CLU_036876_6_1_6"/>
<keyword evidence="9 12" id="KW-0472">Membrane</keyword>
<organism evidence="16 17">
    <name type="scientific">Candidatus Riesia pediculischaeffi PTSU</name>
    <dbReference type="NCBI Taxonomy" id="1401651"/>
    <lineage>
        <taxon>Bacteria</taxon>
        <taxon>Pseudomonadati</taxon>
        <taxon>Pseudomonadota</taxon>
        <taxon>Gammaproteobacteria</taxon>
        <taxon>Enterobacterales</taxon>
        <taxon>Enterobacteriaceae</taxon>
        <taxon>Candidatus Riesia</taxon>
    </lineage>
</organism>
<dbReference type="InterPro" id="IPR010514">
    <property type="entry name" value="COX_ARM"/>
</dbReference>
<evidence type="ECO:0000256" key="13">
    <source>
        <dbReference type="SAM" id="Phobius"/>
    </source>
</evidence>
<keyword evidence="6 13" id="KW-0812">Transmembrane</keyword>
<evidence type="ECO:0000256" key="3">
    <source>
        <dbReference type="ARBA" id="ARBA00011700"/>
    </source>
</evidence>
<dbReference type="GO" id="GO:0016682">
    <property type="term" value="F:oxidoreductase activity, acting on diphenols and related substances as donors, oxygen as acceptor"/>
    <property type="evidence" value="ECO:0007669"/>
    <property type="project" value="InterPro"/>
</dbReference>
<gene>
    <name evidence="16" type="ORF">P689_12283</name>
</gene>
<dbReference type="Pfam" id="PF00116">
    <property type="entry name" value="COX2"/>
    <property type="match status" value="1"/>
</dbReference>
<dbReference type="PANTHER" id="PTHR22888">
    <property type="entry name" value="CYTOCHROME C OXIDASE, SUBUNIT II"/>
    <property type="match status" value="1"/>
</dbReference>
<reference evidence="16 17" key="1">
    <citation type="journal article" date="2014" name="G3 (Bethesda)">
        <title>Genome sequence of Candidatus Riesia pediculischaeffi, endosymbiont of chimpanzee lice, and genomic comparison of recently acquired endosymbionts from human and chimpanzee lice.</title>
        <authorList>
            <person name="Boyd B.M."/>
            <person name="Allen J.M."/>
            <person name="de Crecy-Lagard V."/>
            <person name="Reed D.L."/>
        </authorList>
    </citation>
    <scope>NUCLEOTIDE SEQUENCE [LARGE SCALE GENOMIC DNA]</scope>
    <source>
        <strain evidence="16 17">PTSU</strain>
    </source>
</reference>
<feature type="domain" description="Cytochrome oxidase subunit II transmembrane region profile" evidence="15">
    <location>
        <begin position="23"/>
        <end position="120"/>
    </location>
</feature>
<dbReference type="SUPFAM" id="SSF49503">
    <property type="entry name" value="Cupredoxins"/>
    <property type="match status" value="1"/>
</dbReference>
<keyword evidence="7 12" id="KW-0249">Electron transport</keyword>
<evidence type="ECO:0000256" key="12">
    <source>
        <dbReference type="PIRNR" id="PIRNR000292"/>
    </source>
</evidence>
<dbReference type="InterPro" id="IPR006333">
    <property type="entry name" value="Cyt_o_ubiquinol_oxidase_su2"/>
</dbReference>
<dbReference type="InterPro" id="IPR002429">
    <property type="entry name" value="CcO_II-like_C"/>
</dbReference>
<feature type="transmembrane region" description="Helical" evidence="13">
    <location>
        <begin position="12"/>
        <end position="32"/>
    </location>
</feature>
<evidence type="ECO:0000313" key="16">
    <source>
        <dbReference type="EMBL" id="KIE63914.1"/>
    </source>
</evidence>
<evidence type="ECO:0000256" key="6">
    <source>
        <dbReference type="ARBA" id="ARBA00022692"/>
    </source>
</evidence>
<comment type="caution">
    <text evidence="16">The sequence shown here is derived from an EMBL/GenBank/DDBJ whole genome shotgun (WGS) entry which is preliminary data.</text>
</comment>
<name>A0A0C1V657_9ENTR</name>
<evidence type="ECO:0000259" key="15">
    <source>
        <dbReference type="PROSITE" id="PS50999"/>
    </source>
</evidence>
<dbReference type="OrthoDB" id="9783445at2"/>
<dbReference type="Gene3D" id="2.60.40.420">
    <property type="entry name" value="Cupredoxins - blue copper proteins"/>
    <property type="match status" value="1"/>
</dbReference>
<feature type="transmembrane region" description="Helical" evidence="13">
    <location>
        <begin position="44"/>
        <end position="69"/>
    </location>
</feature>
<dbReference type="GO" id="GO:0005886">
    <property type="term" value="C:plasma membrane"/>
    <property type="evidence" value="ECO:0007669"/>
    <property type="project" value="UniProtKB-SubCell"/>
</dbReference>
<evidence type="ECO:0000256" key="10">
    <source>
        <dbReference type="ARBA" id="ARBA00023288"/>
    </source>
</evidence>
<dbReference type="PANTHER" id="PTHR22888:SF18">
    <property type="entry name" value="CYTOCHROME BO(3) UBIQUINOL OXIDASE SUBUNIT 2"/>
    <property type="match status" value="1"/>
</dbReference>
<dbReference type="InterPro" id="IPR008972">
    <property type="entry name" value="Cupredoxin"/>
</dbReference>
<evidence type="ECO:0000256" key="11">
    <source>
        <dbReference type="ARBA" id="ARBA00025694"/>
    </source>
</evidence>
<evidence type="ECO:0000256" key="7">
    <source>
        <dbReference type="ARBA" id="ARBA00022982"/>
    </source>
</evidence>
<dbReference type="PIRSF" id="PIRSF000292">
    <property type="entry name" value="Ubi_od_II"/>
    <property type="match status" value="1"/>
</dbReference>
<dbReference type="PROSITE" id="PS51257">
    <property type="entry name" value="PROKAR_LIPOPROTEIN"/>
    <property type="match status" value="1"/>
</dbReference>
<evidence type="ECO:0000259" key="14">
    <source>
        <dbReference type="PROSITE" id="PS50857"/>
    </source>
</evidence>
<dbReference type="PATRIC" id="fig|1401651.3.peg.347"/>
<dbReference type="Gene3D" id="1.10.287.90">
    <property type="match status" value="1"/>
</dbReference>
<accession>A0A0C1V657</accession>
<proteinExistence type="inferred from homology"/>
<sequence length="282" mass="32670">MKNSNFKNKKSFLFFITLISTIFLSGCSSTIMHPKGKICEEQKIIILSSIILMSVVVIPVIFMTIFFSIKYRENNKHSIYLPNWSFSKRIELFCWIFPIFIVLILSILAWKTTHQLDPYKKIDSLEKKIVIQAISTDWRWIFIYPEHKIATINEIHIPAHVPIEFNLTSHSVMNSFFIPSLGGQIYAMNGMRTKINLISDSVGITEGFSSSYSGSGFSDMKFKVVIDSRSDFDRWVNIVQKSKKQMKSFRDFQEVSLPSTKEPIIYFSEVSPKLYDQIVSRN</sequence>
<keyword evidence="5 12" id="KW-0679">Respiratory chain</keyword>